<dbReference type="EMBL" id="CP093344">
    <property type="protein sequence ID" value="WOG89636.1"/>
    <property type="molecule type" value="Genomic_DNA"/>
</dbReference>
<feature type="domain" description="Ricin B lectin" evidence="5">
    <location>
        <begin position="296"/>
        <end position="423"/>
    </location>
</feature>
<comment type="subunit">
    <text evidence="3">Might form dimers or tetramers of disulfide-linked A and B chains.</text>
</comment>
<name>A0AAF0WJD2_DAUCS</name>
<dbReference type="SMART" id="SM00458">
    <property type="entry name" value="RICIN"/>
    <property type="match status" value="2"/>
</dbReference>
<dbReference type="SUPFAM" id="SSF56371">
    <property type="entry name" value="Ribosome inactivating proteins (RIP)"/>
    <property type="match status" value="1"/>
</dbReference>
<keyword evidence="2" id="KW-0325">Glycoprotein</keyword>
<dbReference type="GO" id="GO:0006952">
    <property type="term" value="P:defense response"/>
    <property type="evidence" value="ECO:0007669"/>
    <property type="project" value="UniProtKB-KW"/>
</dbReference>
<dbReference type="InterPro" id="IPR001574">
    <property type="entry name" value="Ribosome_inactivat_prot"/>
</dbReference>
<dbReference type="Pfam" id="PF00161">
    <property type="entry name" value="RIP"/>
    <property type="match status" value="1"/>
</dbReference>
<organism evidence="6 7">
    <name type="scientific">Daucus carota subsp. sativus</name>
    <name type="common">Carrot</name>
    <dbReference type="NCBI Taxonomy" id="79200"/>
    <lineage>
        <taxon>Eukaryota</taxon>
        <taxon>Viridiplantae</taxon>
        <taxon>Streptophyta</taxon>
        <taxon>Embryophyta</taxon>
        <taxon>Tracheophyta</taxon>
        <taxon>Spermatophyta</taxon>
        <taxon>Magnoliopsida</taxon>
        <taxon>eudicotyledons</taxon>
        <taxon>Gunneridae</taxon>
        <taxon>Pentapetalae</taxon>
        <taxon>asterids</taxon>
        <taxon>campanulids</taxon>
        <taxon>Apiales</taxon>
        <taxon>Apiaceae</taxon>
        <taxon>Apioideae</taxon>
        <taxon>Scandiceae</taxon>
        <taxon>Daucinae</taxon>
        <taxon>Daucus</taxon>
        <taxon>Daucus sect. Daucus</taxon>
    </lineage>
</organism>
<keyword evidence="7" id="KW-1185">Reference proteome</keyword>
<keyword evidence="1" id="KW-1015">Disulfide bond</keyword>
<feature type="domain" description="Ricin B lectin" evidence="5">
    <location>
        <begin position="427"/>
        <end position="548"/>
    </location>
</feature>
<keyword evidence="3" id="KW-0800">Toxin</keyword>
<comment type="function">
    <text evidence="3">The A chain is responsible for inhibiting protein synthesis through the catalytic inactivation of 60S ribosomal subunits by removing adenine from position 4,324 of 28S rRNA. The B chain binds to cell receptors and probably facilitates the entry into the cell of the A chain; B chains are also responsible for cell agglutination (lectin activity).</text>
</comment>
<evidence type="ECO:0000313" key="6">
    <source>
        <dbReference type="EMBL" id="WOG89636.1"/>
    </source>
</evidence>
<dbReference type="CDD" id="cd23443">
    <property type="entry name" value="beta-trefoil_Ricin_RIPs_II_rpt1"/>
    <property type="match status" value="1"/>
</dbReference>
<comment type="similarity">
    <text evidence="3">Belongs to the ribosome-inactivating protein family.</text>
</comment>
<keyword evidence="3" id="KW-0378">Hydrolase</keyword>
<gene>
    <name evidence="6" type="ORF">DCAR_0208874</name>
</gene>
<dbReference type="GO" id="GO:0090729">
    <property type="term" value="F:toxin activity"/>
    <property type="evidence" value="ECO:0007669"/>
    <property type="project" value="UniProtKB-KW"/>
</dbReference>
<dbReference type="Pfam" id="PF00652">
    <property type="entry name" value="Ricin_B_lectin"/>
    <property type="match status" value="2"/>
</dbReference>
<comment type="catalytic activity">
    <reaction evidence="3">
        <text>Endohydrolysis of the N-glycosidic bond at one specific adenosine on the 28S rRNA.</text>
        <dbReference type="EC" id="3.2.2.22"/>
    </reaction>
</comment>
<evidence type="ECO:0000313" key="7">
    <source>
        <dbReference type="Proteomes" id="UP000077755"/>
    </source>
</evidence>
<dbReference type="AlphaFoldDB" id="A0AAF0WJD2"/>
<keyword evidence="4" id="KW-0732">Signal</keyword>
<dbReference type="CDD" id="cd23444">
    <property type="entry name" value="beta-trefoil_Ricin_RIPs_II_rpt2"/>
    <property type="match status" value="1"/>
</dbReference>
<dbReference type="InterPro" id="IPR016139">
    <property type="entry name" value="Ribosome_inactivat_prot_sub2"/>
</dbReference>
<dbReference type="InterPro" id="IPR016138">
    <property type="entry name" value="Ribosome_inactivat_prot_sub1"/>
</dbReference>
<dbReference type="InterPro" id="IPR036041">
    <property type="entry name" value="Ribosome-inact_prot_sf"/>
</dbReference>
<dbReference type="Gene3D" id="3.40.420.10">
    <property type="entry name" value="Ricin (A subunit), domain 1"/>
    <property type="match status" value="1"/>
</dbReference>
<dbReference type="PROSITE" id="PS50231">
    <property type="entry name" value="RICIN_B_LECTIN"/>
    <property type="match status" value="2"/>
</dbReference>
<evidence type="ECO:0000259" key="5">
    <source>
        <dbReference type="SMART" id="SM00458"/>
    </source>
</evidence>
<reference evidence="6" key="2">
    <citation type="submission" date="2022-03" db="EMBL/GenBank/DDBJ databases">
        <title>Draft title - Genomic analysis of global carrot germplasm unveils the trajectory of domestication and the origin of high carotenoid orange carrot.</title>
        <authorList>
            <person name="Iorizzo M."/>
            <person name="Ellison S."/>
            <person name="Senalik D."/>
            <person name="Macko-Podgorni A."/>
            <person name="Grzebelus D."/>
            <person name="Bostan H."/>
            <person name="Rolling W."/>
            <person name="Curaba J."/>
            <person name="Simon P."/>
        </authorList>
    </citation>
    <scope>NUCLEOTIDE SEQUENCE</scope>
    <source>
        <tissue evidence="6">Leaf</tissue>
    </source>
</reference>
<dbReference type="InterPro" id="IPR035992">
    <property type="entry name" value="Ricin_B-like_lectins"/>
</dbReference>
<dbReference type="SUPFAM" id="SSF50370">
    <property type="entry name" value="Ricin B-like lectins"/>
    <property type="match status" value="2"/>
</dbReference>
<dbReference type="GO" id="GO:0030598">
    <property type="term" value="F:rRNA N-glycosylase activity"/>
    <property type="evidence" value="ECO:0007669"/>
    <property type="project" value="UniProtKB-EC"/>
</dbReference>
<proteinExistence type="inferred from homology"/>
<dbReference type="PANTHER" id="PTHR33453:SF34">
    <property type="entry name" value="RIBOSOME-INACTIVATING PROTEIN"/>
    <property type="match status" value="1"/>
</dbReference>
<evidence type="ECO:0000256" key="2">
    <source>
        <dbReference type="ARBA" id="ARBA00023180"/>
    </source>
</evidence>
<dbReference type="InterPro" id="IPR000772">
    <property type="entry name" value="Ricin_B_lectin"/>
</dbReference>
<dbReference type="PRINTS" id="PR00396">
    <property type="entry name" value="SHIGARICIN"/>
</dbReference>
<protein>
    <recommendedName>
        <fullName evidence="3">Ribosome-inactivating protein</fullName>
    </recommendedName>
    <component>
        <recommendedName>
            <fullName evidence="3">Ribosome-inactivating protein chain A</fullName>
        </recommendedName>
        <alternativeName>
            <fullName evidence="3">rRNA N-glycosidase</fullName>
            <ecNumber evidence="3">3.2.2.22</ecNumber>
        </alternativeName>
    </component>
    <component>
        <recommendedName>
            <fullName evidence="3">Ribosome-inactivating protein chain B</fullName>
        </recommendedName>
    </component>
</protein>
<dbReference type="InterPro" id="IPR017989">
    <property type="entry name" value="Ribosome_inactivat_1/2"/>
</dbReference>
<dbReference type="Gene3D" id="2.80.10.50">
    <property type="match status" value="2"/>
</dbReference>
<evidence type="ECO:0000256" key="4">
    <source>
        <dbReference type="SAM" id="SignalP"/>
    </source>
</evidence>
<feature type="signal peptide" evidence="4">
    <location>
        <begin position="1"/>
        <end position="21"/>
    </location>
</feature>
<evidence type="ECO:0000256" key="1">
    <source>
        <dbReference type="ARBA" id="ARBA00023157"/>
    </source>
</evidence>
<dbReference type="Proteomes" id="UP000077755">
    <property type="component" value="Chromosome 2"/>
</dbReference>
<dbReference type="GO" id="GO:0017148">
    <property type="term" value="P:negative regulation of translation"/>
    <property type="evidence" value="ECO:0007669"/>
    <property type="project" value="UniProtKB-KW"/>
</dbReference>
<reference evidence="6" key="1">
    <citation type="journal article" date="2016" name="Nat. Genet.">
        <title>A high-quality carrot genome assembly provides new insights into carotenoid accumulation and asterid genome evolution.</title>
        <authorList>
            <person name="Iorizzo M."/>
            <person name="Ellison S."/>
            <person name="Senalik D."/>
            <person name="Zeng P."/>
            <person name="Satapoomin P."/>
            <person name="Huang J."/>
            <person name="Bowman M."/>
            <person name="Iovene M."/>
            <person name="Sanseverino W."/>
            <person name="Cavagnaro P."/>
            <person name="Yildiz M."/>
            <person name="Macko-Podgorni A."/>
            <person name="Moranska E."/>
            <person name="Grzebelus E."/>
            <person name="Grzebelus D."/>
            <person name="Ashrafi H."/>
            <person name="Zheng Z."/>
            <person name="Cheng S."/>
            <person name="Spooner D."/>
            <person name="Van Deynze A."/>
            <person name="Simon P."/>
        </authorList>
    </citation>
    <scope>NUCLEOTIDE SEQUENCE</scope>
    <source>
        <tissue evidence="6">Leaf</tissue>
    </source>
</reference>
<accession>A0AAF0WJD2</accession>
<keyword evidence="3" id="KW-0611">Plant defense</keyword>
<dbReference type="EC" id="3.2.2.22" evidence="3"/>
<sequence>MAISNIGSRLLFLAVAAACLASSICNARDKVLLMPSEKIEEKFTFYPLLPFDTAQATQKRYSRFINNVREELVSGDTVHGIPRLYNPVKLEESDRYLYVALFNSDEKRITLAIDKSDVYVIGYRTEYEACFFSDTDVEDTSNVFPGITRHPLPFETGYWPMEQIAGSRRNISLGMSELDKCIKHLHDLTDESSLARCMIITLQMVAEAIRYRYVENLVAEQISETYLPTDAMITFEENWKDLSASIQESVGGVISPPLVLSNASNQEVTITSITPTLGRNIALVLYVCDSCTNVREPTVRLIGRNGLCADVQDGFYDDGNPVILWPCKSTNYANQLWTLMEDGTIQSQGKCLTAYRLEIQQYVMIHNCSTAPEYSSNLWTIEDNGNIINKDSKLALSAFTGYSWSLLTLEQKSYSSSQGWSLTNTTEPVVTAIYSYKSTCMVASGNNTVQVSSCTDQSVQQWALYSDGTVRPSMSTTNCIKSKSSSDGKVLVHDVCDGGDTERWLFNHDRSVSDVNNKYVWEVNKDNKISVVKRSTDTPTTKQIFDIKFV</sequence>
<dbReference type="PANTHER" id="PTHR33453">
    <property type="match status" value="1"/>
</dbReference>
<dbReference type="Gene3D" id="4.10.470.10">
    <property type="entry name" value="Ricin (A Subunit), domain 2"/>
    <property type="match status" value="1"/>
</dbReference>
<feature type="chain" id="PRO_5042161733" description="Ribosome-inactivating protein" evidence="4">
    <location>
        <begin position="22"/>
        <end position="550"/>
    </location>
</feature>
<evidence type="ECO:0000256" key="3">
    <source>
        <dbReference type="RuleBase" id="RU004915"/>
    </source>
</evidence>
<keyword evidence="3" id="KW-0652">Protein synthesis inhibitor</keyword>
<dbReference type="KEGG" id="dcr:108206216"/>